<evidence type="ECO:0000313" key="7">
    <source>
        <dbReference type="EMBL" id="KAE9401293.1"/>
    </source>
</evidence>
<dbReference type="Pfam" id="PF00172">
    <property type="entry name" value="Zn_clus"/>
    <property type="match status" value="1"/>
</dbReference>
<keyword evidence="2" id="KW-0539">Nucleus</keyword>
<dbReference type="PROSITE" id="PS00463">
    <property type="entry name" value="ZN2_CY6_FUNGAL_1"/>
    <property type="match status" value="1"/>
</dbReference>
<organism evidence="7 8">
    <name type="scientific">Gymnopus androsaceus JB14</name>
    <dbReference type="NCBI Taxonomy" id="1447944"/>
    <lineage>
        <taxon>Eukaryota</taxon>
        <taxon>Fungi</taxon>
        <taxon>Dikarya</taxon>
        <taxon>Basidiomycota</taxon>
        <taxon>Agaricomycotina</taxon>
        <taxon>Agaricomycetes</taxon>
        <taxon>Agaricomycetidae</taxon>
        <taxon>Agaricales</taxon>
        <taxon>Marasmiineae</taxon>
        <taxon>Omphalotaceae</taxon>
        <taxon>Gymnopus</taxon>
    </lineage>
</organism>
<feature type="region of interest" description="Disordered" evidence="4">
    <location>
        <begin position="876"/>
        <end position="899"/>
    </location>
</feature>
<evidence type="ECO:0000256" key="3">
    <source>
        <dbReference type="SAM" id="Coils"/>
    </source>
</evidence>
<accession>A0A6A4HTM1</accession>
<dbReference type="InterPro" id="IPR036864">
    <property type="entry name" value="Zn2-C6_fun-type_DNA-bd_sf"/>
</dbReference>
<dbReference type="AlphaFoldDB" id="A0A6A4HTM1"/>
<dbReference type="SUPFAM" id="SSF57701">
    <property type="entry name" value="Zn2/Cys6 DNA-binding domain"/>
    <property type="match status" value="1"/>
</dbReference>
<dbReference type="PROSITE" id="PS50048">
    <property type="entry name" value="ZN2_CY6_FUNGAL_2"/>
    <property type="match status" value="1"/>
</dbReference>
<evidence type="ECO:0000256" key="5">
    <source>
        <dbReference type="SAM" id="Phobius"/>
    </source>
</evidence>
<dbReference type="GO" id="GO:0000981">
    <property type="term" value="F:DNA-binding transcription factor activity, RNA polymerase II-specific"/>
    <property type="evidence" value="ECO:0007669"/>
    <property type="project" value="InterPro"/>
</dbReference>
<dbReference type="CDD" id="cd00067">
    <property type="entry name" value="GAL4"/>
    <property type="match status" value="1"/>
</dbReference>
<keyword evidence="5" id="KW-0812">Transmembrane</keyword>
<keyword evidence="3" id="KW-0175">Coiled coil</keyword>
<feature type="region of interest" description="Disordered" evidence="4">
    <location>
        <begin position="679"/>
        <end position="699"/>
    </location>
</feature>
<dbReference type="PANTHER" id="PTHR46910">
    <property type="entry name" value="TRANSCRIPTION FACTOR PDR1"/>
    <property type="match status" value="1"/>
</dbReference>
<keyword evidence="5" id="KW-1133">Transmembrane helix</keyword>
<dbReference type="SMART" id="SM00066">
    <property type="entry name" value="GAL4"/>
    <property type="match status" value="1"/>
</dbReference>
<feature type="coiled-coil region" evidence="3">
    <location>
        <begin position="118"/>
        <end position="145"/>
    </location>
</feature>
<keyword evidence="8" id="KW-1185">Reference proteome</keyword>
<dbReference type="InterPro" id="IPR050987">
    <property type="entry name" value="AtrR-like"/>
</dbReference>
<evidence type="ECO:0000313" key="8">
    <source>
        <dbReference type="Proteomes" id="UP000799118"/>
    </source>
</evidence>
<evidence type="ECO:0000259" key="6">
    <source>
        <dbReference type="PROSITE" id="PS50048"/>
    </source>
</evidence>
<dbReference type="CDD" id="cd12148">
    <property type="entry name" value="fungal_TF_MHR"/>
    <property type="match status" value="1"/>
</dbReference>
<feature type="transmembrane region" description="Helical" evidence="5">
    <location>
        <begin position="596"/>
        <end position="620"/>
    </location>
</feature>
<feature type="domain" description="Zn(2)-C6 fungal-type" evidence="6">
    <location>
        <begin position="21"/>
        <end position="54"/>
    </location>
</feature>
<protein>
    <recommendedName>
        <fullName evidence="6">Zn(2)-C6 fungal-type domain-containing protein</fullName>
    </recommendedName>
</protein>
<keyword evidence="5" id="KW-0472">Membrane</keyword>
<dbReference type="EMBL" id="ML769447">
    <property type="protein sequence ID" value="KAE9401293.1"/>
    <property type="molecule type" value="Genomic_DNA"/>
</dbReference>
<feature type="transmembrane region" description="Helical" evidence="5">
    <location>
        <begin position="464"/>
        <end position="487"/>
    </location>
</feature>
<proteinExistence type="predicted"/>
<evidence type="ECO:0000256" key="2">
    <source>
        <dbReference type="ARBA" id="ARBA00023242"/>
    </source>
</evidence>
<gene>
    <name evidence="7" type="ORF">BT96DRAFT_1018250</name>
</gene>
<reference evidence="7" key="1">
    <citation type="journal article" date="2019" name="Environ. Microbiol.">
        <title>Fungal ecological strategies reflected in gene transcription - a case study of two litter decomposers.</title>
        <authorList>
            <person name="Barbi F."/>
            <person name="Kohler A."/>
            <person name="Barry K."/>
            <person name="Baskaran P."/>
            <person name="Daum C."/>
            <person name="Fauchery L."/>
            <person name="Ihrmark K."/>
            <person name="Kuo A."/>
            <person name="LaButti K."/>
            <person name="Lipzen A."/>
            <person name="Morin E."/>
            <person name="Grigoriev I.V."/>
            <person name="Henrissat B."/>
            <person name="Lindahl B."/>
            <person name="Martin F."/>
        </authorList>
    </citation>
    <scope>NUCLEOTIDE SEQUENCE</scope>
    <source>
        <strain evidence="7">JB14</strain>
    </source>
</reference>
<dbReference type="Pfam" id="PF04082">
    <property type="entry name" value="Fungal_trans"/>
    <property type="match status" value="1"/>
</dbReference>
<dbReference type="InterPro" id="IPR001138">
    <property type="entry name" value="Zn2Cys6_DnaBD"/>
</dbReference>
<name>A0A6A4HTM1_9AGAR</name>
<dbReference type="GO" id="GO:0003677">
    <property type="term" value="F:DNA binding"/>
    <property type="evidence" value="ECO:0007669"/>
    <property type="project" value="InterPro"/>
</dbReference>
<keyword evidence="1" id="KW-0479">Metal-binding</keyword>
<dbReference type="InterPro" id="IPR007219">
    <property type="entry name" value="XnlR_reg_dom"/>
</dbReference>
<dbReference type="Proteomes" id="UP000799118">
    <property type="component" value="Unassembled WGS sequence"/>
</dbReference>
<dbReference type="Gene3D" id="4.10.240.10">
    <property type="entry name" value="Zn(2)-C6 fungal-type DNA-binding domain"/>
    <property type="match status" value="1"/>
</dbReference>
<dbReference type="GO" id="GO:0008270">
    <property type="term" value="F:zinc ion binding"/>
    <property type="evidence" value="ECO:0007669"/>
    <property type="project" value="InterPro"/>
</dbReference>
<dbReference type="PANTHER" id="PTHR46910:SF38">
    <property type="entry name" value="ZN(2)-C6 FUNGAL-TYPE DOMAIN-CONTAINING PROTEIN"/>
    <property type="match status" value="1"/>
</dbReference>
<sequence>MSDDEYSQDQISHKKRRNAYSCDNCKKRKIKCDSATRPGNICSSCLAFKTECTHISARKKRGPPKGYVKTAATNLLIDKHENSLPRGQKTMPSIVSSILSTVKPYEPPSDTTAVKKLLINLAEHITELEQEISDLRNQLQQQIGLLTPSKSQSTANLSFKPLPEISPSAPTGSYLDSDIQAFEALTELLGKVSIENKYRHFGGSSSIMLVKSTIDIKNEYAEDDSGHSSIEFAPSEAQENIDNYKRPAFWTIHPWQILPADESPPFIFPDPDLIDSLVSLYFTHINVYFPILHKPSFLRSIAQNLHREDRHFGALILARITAIEQSVGWKWIRQIQPVSRTFTTPPCIYEIQLYGVYVFFMQATSTAESCWVLIAIGVRYAQDVGAHRKKDGLKPTLESELWIRAFWMLYTMDIYISVVLGRPRSINTEDFDVDLPCICDDEYWENPDDPESAFQQPPGKPSSALYFICFIKLMDILGLVMRTIYAIRRSDMWAASRMNAMQWNEKIVAELDSSLNKWVDEIPEHLRWDPNKENTEHFHQSVALYTTYYWVQIQIHRQFIARPGEAPLISFPSLAICANASRSTCRIMEIQRRRNIGLFPMPSVIMALFCSSLILLVNVWRGRRLKGSTSTSALEKELADVYQCLNLLGLYEKRWQEAGTFCDILRQIISVSRFHHDQRPSELRSTKRSRKTIDTAESTNGDSYVVDTSGIEHHDERHRVSAATVDSGQYNPGTSTPWMELPSSQGLQSAVPLEGAYFQSYNNFFTLPTHTHELGSLPIYESFAAWPMNDQSLSQTQQFWTSPSPISHVPMPMDIAIQSQPQSIASLSSNLNTSSIIPEFTFSSQSLIPPDSYSHGLMFEGITSGVIPDVIHTNSASATASSHDPGMFPNQNEMQEDDHEFTRTSMRYCKV</sequence>
<dbReference type="GO" id="GO:0006351">
    <property type="term" value="P:DNA-templated transcription"/>
    <property type="evidence" value="ECO:0007669"/>
    <property type="project" value="InterPro"/>
</dbReference>
<dbReference type="SMART" id="SM00906">
    <property type="entry name" value="Fungal_trans"/>
    <property type="match status" value="1"/>
</dbReference>
<evidence type="ECO:0000256" key="1">
    <source>
        <dbReference type="ARBA" id="ARBA00022723"/>
    </source>
</evidence>
<evidence type="ECO:0000256" key="4">
    <source>
        <dbReference type="SAM" id="MobiDB-lite"/>
    </source>
</evidence>
<dbReference type="OrthoDB" id="4456959at2759"/>